<sequence>MKWEYNEPHTNAIYSTIKYNDSHCCHEYSQCLFVLDLYNIMFIS</sequence>
<proteinExistence type="predicted"/>
<evidence type="ECO:0000313" key="1">
    <source>
        <dbReference type="EMBL" id="SVC64633.1"/>
    </source>
</evidence>
<dbReference type="EMBL" id="UINC01102763">
    <property type="protein sequence ID" value="SVC64633.1"/>
    <property type="molecule type" value="Genomic_DNA"/>
</dbReference>
<dbReference type="AlphaFoldDB" id="A0A382NTX7"/>
<reference evidence="1" key="1">
    <citation type="submission" date="2018-05" db="EMBL/GenBank/DDBJ databases">
        <authorList>
            <person name="Lanie J.A."/>
            <person name="Ng W.-L."/>
            <person name="Kazmierczak K.M."/>
            <person name="Andrzejewski T.M."/>
            <person name="Davidsen T.M."/>
            <person name="Wayne K.J."/>
            <person name="Tettelin H."/>
            <person name="Glass J.I."/>
            <person name="Rusch D."/>
            <person name="Podicherti R."/>
            <person name="Tsui H.-C.T."/>
            <person name="Winkler M.E."/>
        </authorList>
    </citation>
    <scope>NUCLEOTIDE SEQUENCE</scope>
</reference>
<feature type="non-terminal residue" evidence="1">
    <location>
        <position position="44"/>
    </location>
</feature>
<gene>
    <name evidence="1" type="ORF">METZ01_LOCUS317487</name>
</gene>
<organism evidence="1">
    <name type="scientific">marine metagenome</name>
    <dbReference type="NCBI Taxonomy" id="408172"/>
    <lineage>
        <taxon>unclassified sequences</taxon>
        <taxon>metagenomes</taxon>
        <taxon>ecological metagenomes</taxon>
    </lineage>
</organism>
<name>A0A382NTX7_9ZZZZ</name>
<accession>A0A382NTX7</accession>
<protein>
    <submittedName>
        <fullName evidence="1">Uncharacterized protein</fullName>
    </submittedName>
</protein>